<sequence>MSDSATMAGRARPVVLVINGPNLNMLGTRQPEVYGHDTLDDVERLCRETAAPLGVEIDFRQSNSESEIIGWIQSARTGADAILINPAGFTSTSIAILDALLTFEGPIFECHISPLFRREEFRHLSYVSKAATAKIEGFGISGYGFAVARIAQLLKQAA</sequence>
<evidence type="ECO:0000256" key="6">
    <source>
        <dbReference type="ARBA" id="ARBA00012060"/>
    </source>
</evidence>
<dbReference type="InterPro" id="IPR018509">
    <property type="entry name" value="DHquinase_II_CS"/>
</dbReference>
<comment type="similarity">
    <text evidence="4 9">Belongs to the type-II 3-dehydroquinase family.</text>
</comment>
<dbReference type="InterPro" id="IPR036441">
    <property type="entry name" value="DHquinase_II_sf"/>
</dbReference>
<dbReference type="PANTHER" id="PTHR21272:SF3">
    <property type="entry name" value="CATABOLIC 3-DEHYDROQUINASE"/>
    <property type="match status" value="1"/>
</dbReference>
<dbReference type="SUPFAM" id="SSF52304">
    <property type="entry name" value="Type II 3-dehydroquinate dehydratase"/>
    <property type="match status" value="1"/>
</dbReference>
<evidence type="ECO:0000256" key="5">
    <source>
        <dbReference type="ARBA" id="ARBA00011193"/>
    </source>
</evidence>
<dbReference type="PANTHER" id="PTHR21272">
    <property type="entry name" value="CATABOLIC 3-DEHYDROQUINASE"/>
    <property type="match status" value="1"/>
</dbReference>
<comment type="catalytic activity">
    <reaction evidence="1 9">
        <text>3-dehydroquinate = 3-dehydroshikimate + H2O</text>
        <dbReference type="Rhea" id="RHEA:21096"/>
        <dbReference type="ChEBI" id="CHEBI:15377"/>
        <dbReference type="ChEBI" id="CHEBI:16630"/>
        <dbReference type="ChEBI" id="CHEBI:32364"/>
        <dbReference type="EC" id="4.2.1.10"/>
    </reaction>
</comment>
<comment type="subunit">
    <text evidence="5 9">Homododecamer.</text>
</comment>
<dbReference type="Gene3D" id="3.40.50.9100">
    <property type="entry name" value="Dehydroquinase, class II"/>
    <property type="match status" value="1"/>
</dbReference>
<feature type="binding site" evidence="9">
    <location>
        <position position="85"/>
    </location>
    <ligand>
        <name>substrate</name>
    </ligand>
</feature>
<dbReference type="CDD" id="cd00466">
    <property type="entry name" value="DHQase_II"/>
    <property type="match status" value="1"/>
</dbReference>
<feature type="binding site" evidence="9">
    <location>
        <begin position="112"/>
        <end position="113"/>
    </location>
    <ligand>
        <name>substrate</name>
    </ligand>
</feature>
<evidence type="ECO:0000256" key="3">
    <source>
        <dbReference type="ARBA" id="ARBA00004902"/>
    </source>
</evidence>
<dbReference type="NCBIfam" id="NF003805">
    <property type="entry name" value="PRK05395.1-2"/>
    <property type="match status" value="1"/>
</dbReference>
<evidence type="ECO:0000256" key="11">
    <source>
        <dbReference type="PIRSR" id="PIRSR001399-3"/>
    </source>
</evidence>
<evidence type="ECO:0000256" key="10">
    <source>
        <dbReference type="PIRSR" id="PIRSR001399-1"/>
    </source>
</evidence>
<comment type="function">
    <text evidence="2 9">Catalyzes a trans-dehydration via an enolate intermediate.</text>
</comment>
<keyword evidence="7 9" id="KW-0057">Aromatic amino acid biosynthesis</keyword>
<feature type="binding site" evidence="9">
    <location>
        <position position="122"/>
    </location>
    <ligand>
        <name>substrate</name>
    </ligand>
</feature>
<keyword evidence="8 9" id="KW-0456">Lyase</keyword>
<dbReference type="PATRIC" id="fig|1123501.6.peg.4055"/>
<dbReference type="eggNOG" id="COG0757">
    <property type="taxonomic scope" value="Bacteria"/>
</dbReference>
<feature type="active site" description="Proton acceptor" evidence="9 10">
    <location>
        <position position="34"/>
    </location>
</feature>
<name>A0A0D0NGP8_9RHOB</name>
<dbReference type="PROSITE" id="PS01029">
    <property type="entry name" value="DEHYDROQUINASE_II"/>
    <property type="match status" value="1"/>
</dbReference>
<feature type="active site" description="Proton donor" evidence="9 10">
    <location>
        <position position="111"/>
    </location>
</feature>
<dbReference type="EMBL" id="AONG01000022">
    <property type="protein sequence ID" value="KIQ67500.1"/>
    <property type="molecule type" value="Genomic_DNA"/>
</dbReference>
<organism evidence="12 13">
    <name type="scientific">Wenxinia marina DSM 24838</name>
    <dbReference type="NCBI Taxonomy" id="1123501"/>
    <lineage>
        <taxon>Bacteria</taxon>
        <taxon>Pseudomonadati</taxon>
        <taxon>Pseudomonadota</taxon>
        <taxon>Alphaproteobacteria</taxon>
        <taxon>Rhodobacterales</taxon>
        <taxon>Roseobacteraceae</taxon>
        <taxon>Wenxinia</taxon>
    </lineage>
</organism>
<evidence type="ECO:0000256" key="8">
    <source>
        <dbReference type="ARBA" id="ARBA00023239"/>
    </source>
</evidence>
<proteinExistence type="inferred from homology"/>
<dbReference type="RefSeq" id="WP_018301721.1">
    <property type="nucleotide sequence ID" value="NZ_KB902278.1"/>
</dbReference>
<dbReference type="InterPro" id="IPR001874">
    <property type="entry name" value="DHquinase_II"/>
</dbReference>
<dbReference type="NCBIfam" id="NF003807">
    <property type="entry name" value="PRK05395.1-4"/>
    <property type="match status" value="1"/>
</dbReference>
<dbReference type="AlphaFoldDB" id="A0A0D0NGP8"/>
<comment type="pathway">
    <text evidence="3 9">Metabolic intermediate biosynthesis; chorismate biosynthesis; chorismate from D-erythrose 4-phosphate and phosphoenolpyruvate: step 3/7.</text>
</comment>
<dbReference type="GO" id="GO:0009423">
    <property type="term" value="P:chorismate biosynthetic process"/>
    <property type="evidence" value="ECO:0007669"/>
    <property type="project" value="UniProtKB-UniRule"/>
</dbReference>
<evidence type="ECO:0000313" key="13">
    <source>
        <dbReference type="Proteomes" id="UP000035100"/>
    </source>
</evidence>
<accession>A0A0D0NGP8</accession>
<evidence type="ECO:0000256" key="4">
    <source>
        <dbReference type="ARBA" id="ARBA00011037"/>
    </source>
</evidence>
<dbReference type="Pfam" id="PF01220">
    <property type="entry name" value="DHquinase_II"/>
    <property type="match status" value="1"/>
</dbReference>
<dbReference type="Proteomes" id="UP000035100">
    <property type="component" value="Unassembled WGS sequence"/>
</dbReference>
<gene>
    <name evidence="9" type="primary">aroQ</name>
    <name evidence="12" type="ORF">Wenmar_03925</name>
</gene>
<protein>
    <recommendedName>
        <fullName evidence="6 9">3-dehydroquinate dehydratase</fullName>
        <shortName evidence="9">3-dehydroquinase</shortName>
        <ecNumber evidence="6 9">4.2.1.10</ecNumber>
    </recommendedName>
    <alternativeName>
        <fullName evidence="9">Type II DHQase</fullName>
    </alternativeName>
</protein>
<evidence type="ECO:0000256" key="9">
    <source>
        <dbReference type="HAMAP-Rule" id="MF_00169"/>
    </source>
</evidence>
<keyword evidence="9" id="KW-0028">Amino-acid biosynthesis</keyword>
<dbReference type="EC" id="4.2.1.10" evidence="6 9"/>
<feature type="site" description="Transition state stabilizer" evidence="9 11">
    <location>
        <position position="29"/>
    </location>
</feature>
<dbReference type="GO" id="GO:0008652">
    <property type="term" value="P:amino acid biosynthetic process"/>
    <property type="evidence" value="ECO:0007669"/>
    <property type="project" value="UniProtKB-KW"/>
</dbReference>
<evidence type="ECO:0000256" key="1">
    <source>
        <dbReference type="ARBA" id="ARBA00001864"/>
    </source>
</evidence>
<dbReference type="PIRSF" id="PIRSF001399">
    <property type="entry name" value="DHquinase_II"/>
    <property type="match status" value="1"/>
</dbReference>
<dbReference type="GO" id="GO:0003855">
    <property type="term" value="F:3-dehydroquinate dehydratase activity"/>
    <property type="evidence" value="ECO:0007669"/>
    <property type="project" value="UniProtKB-UniRule"/>
</dbReference>
<evidence type="ECO:0000256" key="7">
    <source>
        <dbReference type="ARBA" id="ARBA00023141"/>
    </source>
</evidence>
<dbReference type="GO" id="GO:0019631">
    <property type="term" value="P:quinate catabolic process"/>
    <property type="evidence" value="ECO:0007669"/>
    <property type="project" value="TreeGrafter"/>
</dbReference>
<dbReference type="GO" id="GO:0009073">
    <property type="term" value="P:aromatic amino acid family biosynthetic process"/>
    <property type="evidence" value="ECO:0007669"/>
    <property type="project" value="UniProtKB-KW"/>
</dbReference>
<comment type="caution">
    <text evidence="9">Lacks conserved residue(s) required for the propagation of feature annotation.</text>
</comment>
<keyword evidence="13" id="KW-1185">Reference proteome</keyword>
<dbReference type="STRING" id="1123501.Wenmar_03925"/>
<evidence type="ECO:0000256" key="2">
    <source>
        <dbReference type="ARBA" id="ARBA00003924"/>
    </source>
</evidence>
<comment type="caution">
    <text evidence="12">The sequence shown here is derived from an EMBL/GenBank/DDBJ whole genome shotgun (WGS) entry which is preliminary data.</text>
</comment>
<reference evidence="12 13" key="1">
    <citation type="submission" date="2013-01" db="EMBL/GenBank/DDBJ databases">
        <authorList>
            <person name="Fiebig A."/>
            <person name="Goeker M."/>
            <person name="Klenk H.-P.P."/>
        </authorList>
    </citation>
    <scope>NUCLEOTIDE SEQUENCE [LARGE SCALE GENOMIC DNA]</scope>
    <source>
        <strain evidence="12 13">DSM 24838</strain>
    </source>
</reference>
<evidence type="ECO:0000313" key="12">
    <source>
        <dbReference type="EMBL" id="KIQ67500.1"/>
    </source>
</evidence>
<feature type="binding site" evidence="9">
    <location>
        <position position="98"/>
    </location>
    <ligand>
        <name>substrate</name>
    </ligand>
</feature>
<dbReference type="HAMAP" id="MF_00169">
    <property type="entry name" value="AroQ"/>
    <property type="match status" value="1"/>
</dbReference>
<dbReference type="UniPathway" id="UPA00053">
    <property type="reaction ID" value="UER00086"/>
</dbReference>
<dbReference type="NCBIfam" id="NF003806">
    <property type="entry name" value="PRK05395.1-3"/>
    <property type="match status" value="1"/>
</dbReference>